<sequence length="124" mass="14226">MKYPPQIYATAFLEVLEKNKKDEPKIRKRFLEVLKKNGDIANFGKIAKEMQKILAAKNGGKVVEIEFARPLSKKLEDKVRGIFSEKDFVSTKHKSELLAGARILINGGKELDFSFQRKLRKLFS</sequence>
<comment type="caution">
    <text evidence="7">The sequence shown here is derived from an EMBL/GenBank/DDBJ whole genome shotgun (WGS) entry which is preliminary data.</text>
</comment>
<keyword evidence="5" id="KW-0472">Membrane</keyword>
<evidence type="ECO:0000313" key="7">
    <source>
        <dbReference type="EMBL" id="OGF82487.1"/>
    </source>
</evidence>
<dbReference type="AlphaFoldDB" id="A0A1F5X3M1"/>
<dbReference type="InterPro" id="IPR000711">
    <property type="entry name" value="ATPase_OSCP/dsu"/>
</dbReference>
<keyword evidence="4" id="KW-0406">Ion transport</keyword>
<evidence type="ECO:0000256" key="3">
    <source>
        <dbReference type="ARBA" id="ARBA00022781"/>
    </source>
</evidence>
<dbReference type="GO" id="GO:0016020">
    <property type="term" value="C:membrane"/>
    <property type="evidence" value="ECO:0007669"/>
    <property type="project" value="UniProtKB-SubCell"/>
</dbReference>
<evidence type="ECO:0000256" key="6">
    <source>
        <dbReference type="ARBA" id="ARBA00023310"/>
    </source>
</evidence>
<dbReference type="Pfam" id="PF00213">
    <property type="entry name" value="OSCP"/>
    <property type="match status" value="1"/>
</dbReference>
<evidence type="ECO:0000256" key="5">
    <source>
        <dbReference type="ARBA" id="ARBA00023136"/>
    </source>
</evidence>
<gene>
    <name evidence="7" type="ORF">A3B18_00710</name>
</gene>
<evidence type="ECO:0000256" key="2">
    <source>
        <dbReference type="ARBA" id="ARBA00022448"/>
    </source>
</evidence>
<protein>
    <submittedName>
        <fullName evidence="7">Uncharacterized protein</fullName>
    </submittedName>
</protein>
<keyword evidence="2" id="KW-0813">Transport</keyword>
<name>A0A1F5X3M1_9BACT</name>
<proteinExistence type="predicted"/>
<evidence type="ECO:0000256" key="4">
    <source>
        <dbReference type="ARBA" id="ARBA00023065"/>
    </source>
</evidence>
<keyword evidence="3" id="KW-0375">Hydrogen ion transport</keyword>
<dbReference type="EMBL" id="MFIE01000018">
    <property type="protein sequence ID" value="OGF82487.1"/>
    <property type="molecule type" value="Genomic_DNA"/>
</dbReference>
<dbReference type="Proteomes" id="UP000178684">
    <property type="component" value="Unassembled WGS sequence"/>
</dbReference>
<dbReference type="GO" id="GO:0046933">
    <property type="term" value="F:proton-transporting ATP synthase activity, rotational mechanism"/>
    <property type="evidence" value="ECO:0007669"/>
    <property type="project" value="InterPro"/>
</dbReference>
<evidence type="ECO:0000313" key="8">
    <source>
        <dbReference type="Proteomes" id="UP000178684"/>
    </source>
</evidence>
<evidence type="ECO:0000256" key="1">
    <source>
        <dbReference type="ARBA" id="ARBA00004370"/>
    </source>
</evidence>
<organism evidence="7 8">
    <name type="scientific">Candidatus Giovannonibacteria bacterium RIFCSPLOWO2_01_FULL_46_13</name>
    <dbReference type="NCBI Taxonomy" id="1798352"/>
    <lineage>
        <taxon>Bacteria</taxon>
        <taxon>Candidatus Giovannoniibacteriota</taxon>
    </lineage>
</organism>
<keyword evidence="6" id="KW-0066">ATP synthesis</keyword>
<accession>A0A1F5X3M1</accession>
<comment type="subcellular location">
    <subcellularLocation>
        <location evidence="1">Membrane</location>
    </subcellularLocation>
</comment>
<reference evidence="7 8" key="1">
    <citation type="journal article" date="2016" name="Nat. Commun.">
        <title>Thousands of microbial genomes shed light on interconnected biogeochemical processes in an aquifer system.</title>
        <authorList>
            <person name="Anantharaman K."/>
            <person name="Brown C.T."/>
            <person name="Hug L.A."/>
            <person name="Sharon I."/>
            <person name="Castelle C.J."/>
            <person name="Probst A.J."/>
            <person name="Thomas B.C."/>
            <person name="Singh A."/>
            <person name="Wilkins M.J."/>
            <person name="Karaoz U."/>
            <person name="Brodie E.L."/>
            <person name="Williams K.H."/>
            <person name="Hubbard S.S."/>
            <person name="Banfield J.F."/>
        </authorList>
    </citation>
    <scope>NUCLEOTIDE SEQUENCE [LARGE SCALE GENOMIC DNA]</scope>
</reference>